<dbReference type="EMBL" id="JAGMWT010000002">
    <property type="protein sequence ID" value="KAH7134973.1"/>
    <property type="molecule type" value="Genomic_DNA"/>
</dbReference>
<keyword evidence="3" id="KW-1185">Reference proteome</keyword>
<feature type="compositionally biased region" description="Basic and acidic residues" evidence="1">
    <location>
        <begin position="116"/>
        <end position="125"/>
    </location>
</feature>
<evidence type="ECO:0000313" key="3">
    <source>
        <dbReference type="Proteomes" id="UP000700596"/>
    </source>
</evidence>
<feature type="region of interest" description="Disordered" evidence="1">
    <location>
        <begin position="1"/>
        <end position="282"/>
    </location>
</feature>
<reference evidence="2" key="1">
    <citation type="journal article" date="2021" name="Nat. Commun.">
        <title>Genetic determinants of endophytism in the Arabidopsis root mycobiome.</title>
        <authorList>
            <person name="Mesny F."/>
            <person name="Miyauchi S."/>
            <person name="Thiergart T."/>
            <person name="Pickel B."/>
            <person name="Atanasova L."/>
            <person name="Karlsson M."/>
            <person name="Huettel B."/>
            <person name="Barry K.W."/>
            <person name="Haridas S."/>
            <person name="Chen C."/>
            <person name="Bauer D."/>
            <person name="Andreopoulos W."/>
            <person name="Pangilinan J."/>
            <person name="LaButti K."/>
            <person name="Riley R."/>
            <person name="Lipzen A."/>
            <person name="Clum A."/>
            <person name="Drula E."/>
            <person name="Henrissat B."/>
            <person name="Kohler A."/>
            <person name="Grigoriev I.V."/>
            <person name="Martin F.M."/>
            <person name="Hacquard S."/>
        </authorList>
    </citation>
    <scope>NUCLEOTIDE SEQUENCE</scope>
    <source>
        <strain evidence="2">MPI-CAGE-CH-0243</strain>
    </source>
</reference>
<accession>A0A9P9ITN5</accession>
<evidence type="ECO:0000313" key="2">
    <source>
        <dbReference type="EMBL" id="KAH7134973.1"/>
    </source>
</evidence>
<feature type="compositionally biased region" description="Polar residues" evidence="1">
    <location>
        <begin position="137"/>
        <end position="177"/>
    </location>
</feature>
<feature type="compositionally biased region" description="Polar residues" evidence="1">
    <location>
        <begin position="82"/>
        <end position="111"/>
    </location>
</feature>
<organism evidence="2 3">
    <name type="scientific">Dendryphion nanum</name>
    <dbReference type="NCBI Taxonomy" id="256645"/>
    <lineage>
        <taxon>Eukaryota</taxon>
        <taxon>Fungi</taxon>
        <taxon>Dikarya</taxon>
        <taxon>Ascomycota</taxon>
        <taxon>Pezizomycotina</taxon>
        <taxon>Dothideomycetes</taxon>
        <taxon>Pleosporomycetidae</taxon>
        <taxon>Pleosporales</taxon>
        <taxon>Torulaceae</taxon>
        <taxon>Dendryphion</taxon>
    </lineage>
</organism>
<feature type="compositionally biased region" description="Polar residues" evidence="1">
    <location>
        <begin position="216"/>
        <end position="230"/>
    </location>
</feature>
<feature type="compositionally biased region" description="Low complexity" evidence="1">
    <location>
        <begin position="51"/>
        <end position="73"/>
    </location>
</feature>
<protein>
    <submittedName>
        <fullName evidence="2">Uncharacterized protein</fullName>
    </submittedName>
</protein>
<name>A0A9P9ITN5_9PLEO</name>
<sequence>MDRKTLAPAPARSPPSEQDLTPTPHGSRVRSIAGRRVARLAVAPNLSAEPSDSTSQASTSRTSSRRGSVSVSSEPRIEQHTRSGGTHQYTIPTRSSGRVLVSTFTTDNSQNSRSSEPSEKPESSRSLRHGGTVRPLTISSPPSSSNLHGQQNSRSQPTYNNPQVETTGTHRTSVSLTHSRRAPSGSLDNINRGYYSSHHEQPSSPPPHTYSRETESNTSVSLNTYGNSRNFPLPPIRQMFPSIFDHPQSQHAPYSYTPSPMVADPRPRSPPSTTRHQQPPQEYQHAPTYQAQTLTSQVPNAPMRGIDTEYEIRVKGRSEDGRTYWATRTWNEEDQEWGPWTYTWED</sequence>
<dbReference type="AlphaFoldDB" id="A0A9P9ITN5"/>
<dbReference type="Proteomes" id="UP000700596">
    <property type="component" value="Unassembled WGS sequence"/>
</dbReference>
<feature type="compositionally biased region" description="Polar residues" evidence="1">
    <location>
        <begin position="247"/>
        <end position="258"/>
    </location>
</feature>
<comment type="caution">
    <text evidence="2">The sequence shown here is derived from an EMBL/GenBank/DDBJ whole genome shotgun (WGS) entry which is preliminary data.</text>
</comment>
<proteinExistence type="predicted"/>
<gene>
    <name evidence="2" type="ORF">B0J11DRAFT_501829</name>
</gene>
<evidence type="ECO:0000256" key="1">
    <source>
        <dbReference type="SAM" id="MobiDB-lite"/>
    </source>
</evidence>